<dbReference type="NCBIfam" id="TIGR00574">
    <property type="entry name" value="dnl1"/>
    <property type="match status" value="1"/>
</dbReference>
<dbReference type="GO" id="GO:0006281">
    <property type="term" value="P:DNA repair"/>
    <property type="evidence" value="ECO:0007669"/>
    <property type="project" value="InterPro"/>
</dbReference>
<evidence type="ECO:0000256" key="2">
    <source>
        <dbReference type="ARBA" id="ARBA00007572"/>
    </source>
</evidence>
<evidence type="ECO:0000256" key="6">
    <source>
        <dbReference type="ARBA" id="ARBA00022840"/>
    </source>
</evidence>
<evidence type="ECO:0000256" key="4">
    <source>
        <dbReference type="ARBA" id="ARBA00022705"/>
    </source>
</evidence>
<organism evidence="13 14">
    <name type="scientific">Antrodiella citrinella</name>
    <dbReference type="NCBI Taxonomy" id="2447956"/>
    <lineage>
        <taxon>Eukaryota</taxon>
        <taxon>Fungi</taxon>
        <taxon>Dikarya</taxon>
        <taxon>Basidiomycota</taxon>
        <taxon>Agaricomycotina</taxon>
        <taxon>Agaricomycetes</taxon>
        <taxon>Polyporales</taxon>
        <taxon>Steccherinaceae</taxon>
        <taxon>Antrodiella</taxon>
    </lineage>
</organism>
<dbReference type="EMBL" id="SGPM01000001">
    <property type="protein sequence ID" value="THH34081.1"/>
    <property type="molecule type" value="Genomic_DNA"/>
</dbReference>
<evidence type="ECO:0000256" key="8">
    <source>
        <dbReference type="ARBA" id="ARBA00041131"/>
    </source>
</evidence>
<gene>
    <name evidence="13" type="ORF">EUX98_g109</name>
</gene>
<dbReference type="InterPro" id="IPR012310">
    <property type="entry name" value="DNA_ligase_ATP-dep_cent"/>
</dbReference>
<dbReference type="CDD" id="cd07900">
    <property type="entry name" value="Adenylation_DNA_ligase_I_Euk"/>
    <property type="match status" value="1"/>
</dbReference>
<dbReference type="InterPro" id="IPR016059">
    <property type="entry name" value="DNA_ligase_ATP-dep_CS"/>
</dbReference>
<dbReference type="PANTHER" id="PTHR45674:SF4">
    <property type="entry name" value="DNA LIGASE 1"/>
    <property type="match status" value="1"/>
</dbReference>
<keyword evidence="5" id="KW-0547">Nucleotide-binding</keyword>
<dbReference type="PROSITE" id="PS00333">
    <property type="entry name" value="DNA_LIGASE_A2"/>
    <property type="match status" value="1"/>
</dbReference>
<reference evidence="13 14" key="1">
    <citation type="submission" date="2019-02" db="EMBL/GenBank/DDBJ databases">
        <title>Genome sequencing of the rare red list fungi Antrodiella citrinella (Flaviporus citrinellus).</title>
        <authorList>
            <person name="Buettner E."/>
            <person name="Kellner H."/>
        </authorList>
    </citation>
    <scope>NUCLEOTIDE SEQUENCE [LARGE SCALE GENOMIC DNA]</scope>
    <source>
        <strain evidence="13 14">DSM 108506</strain>
    </source>
</reference>
<dbReference type="Gene3D" id="2.40.50.140">
    <property type="entry name" value="Nucleic acid-binding proteins"/>
    <property type="match status" value="2"/>
</dbReference>
<feature type="region of interest" description="Disordered" evidence="11">
    <location>
        <begin position="254"/>
        <end position="294"/>
    </location>
</feature>
<keyword evidence="7" id="KW-0539">Nucleus</keyword>
<comment type="subcellular location">
    <subcellularLocation>
        <location evidence="1">Nucleus</location>
    </subcellularLocation>
</comment>
<keyword evidence="4" id="KW-0235">DNA replication</keyword>
<dbReference type="OrthoDB" id="206088at2759"/>
<evidence type="ECO:0000313" key="14">
    <source>
        <dbReference type="Proteomes" id="UP000308730"/>
    </source>
</evidence>
<evidence type="ECO:0000256" key="9">
    <source>
        <dbReference type="ARBA" id="ARBA00041666"/>
    </source>
</evidence>
<dbReference type="Gene3D" id="3.30.470.30">
    <property type="entry name" value="DNA ligase/mRNA capping enzyme"/>
    <property type="match status" value="1"/>
</dbReference>
<evidence type="ECO:0000256" key="5">
    <source>
        <dbReference type="ARBA" id="ARBA00022741"/>
    </source>
</evidence>
<evidence type="ECO:0000313" key="13">
    <source>
        <dbReference type="EMBL" id="THH34081.1"/>
    </source>
</evidence>
<name>A0A4S4N7Z3_9APHY</name>
<dbReference type="FunFam" id="3.30.470.30:FF:000002">
    <property type="entry name" value="DNA ligase"/>
    <property type="match status" value="1"/>
</dbReference>
<dbReference type="Pfam" id="PF01068">
    <property type="entry name" value="DNA_ligase_A_M"/>
    <property type="match status" value="1"/>
</dbReference>
<comment type="caution">
    <text evidence="13">The sequence shown here is derived from an EMBL/GenBank/DDBJ whole genome shotgun (WGS) entry which is preliminary data.</text>
</comment>
<dbReference type="GO" id="GO:0005634">
    <property type="term" value="C:nucleus"/>
    <property type="evidence" value="ECO:0007669"/>
    <property type="project" value="UniProtKB-SubCell"/>
</dbReference>
<evidence type="ECO:0000256" key="3">
    <source>
        <dbReference type="ARBA" id="ARBA00022598"/>
    </source>
</evidence>
<dbReference type="GO" id="GO:0005524">
    <property type="term" value="F:ATP binding"/>
    <property type="evidence" value="ECO:0007669"/>
    <property type="project" value="UniProtKB-KW"/>
</dbReference>
<dbReference type="InterPro" id="IPR012309">
    <property type="entry name" value="DNA_ligase_ATP-dep_C"/>
</dbReference>
<dbReference type="AlphaFoldDB" id="A0A4S4N7Z3"/>
<dbReference type="SUPFAM" id="SSF50249">
    <property type="entry name" value="Nucleic acid-binding proteins"/>
    <property type="match status" value="1"/>
</dbReference>
<comment type="similarity">
    <text evidence="2 10">Belongs to the ATP-dependent DNA ligase family.</text>
</comment>
<dbReference type="GO" id="GO:0005739">
    <property type="term" value="C:mitochondrion"/>
    <property type="evidence" value="ECO:0007669"/>
    <property type="project" value="TreeGrafter"/>
</dbReference>
<evidence type="ECO:0000256" key="7">
    <source>
        <dbReference type="ARBA" id="ARBA00023242"/>
    </source>
</evidence>
<evidence type="ECO:0000259" key="12">
    <source>
        <dbReference type="PROSITE" id="PS50160"/>
    </source>
</evidence>
<accession>A0A4S4N7Z3</accession>
<dbReference type="PROSITE" id="PS50160">
    <property type="entry name" value="DNA_LIGASE_A3"/>
    <property type="match status" value="1"/>
</dbReference>
<protein>
    <recommendedName>
        <fullName evidence="8">DNA ligase 1</fullName>
    </recommendedName>
    <alternativeName>
        <fullName evidence="9">DNA ligase I</fullName>
    </alternativeName>
</protein>
<evidence type="ECO:0000256" key="11">
    <source>
        <dbReference type="SAM" id="MobiDB-lite"/>
    </source>
</evidence>
<dbReference type="GO" id="GO:0003910">
    <property type="term" value="F:DNA ligase (ATP) activity"/>
    <property type="evidence" value="ECO:0007669"/>
    <property type="project" value="InterPro"/>
</dbReference>
<keyword evidence="3" id="KW-0436">Ligase</keyword>
<keyword evidence="14" id="KW-1185">Reference proteome</keyword>
<dbReference type="PANTHER" id="PTHR45674">
    <property type="entry name" value="DNA LIGASE 1/3 FAMILY MEMBER"/>
    <property type="match status" value="1"/>
</dbReference>
<evidence type="ECO:0000256" key="1">
    <source>
        <dbReference type="ARBA" id="ARBA00004123"/>
    </source>
</evidence>
<dbReference type="GO" id="GO:0071897">
    <property type="term" value="P:DNA biosynthetic process"/>
    <property type="evidence" value="ECO:0007669"/>
    <property type="project" value="InterPro"/>
</dbReference>
<feature type="domain" description="ATP-dependent DNA ligase family profile" evidence="12">
    <location>
        <begin position="55"/>
        <end position="192"/>
    </location>
</feature>
<evidence type="ECO:0000256" key="10">
    <source>
        <dbReference type="RuleBase" id="RU004196"/>
    </source>
</evidence>
<dbReference type="Proteomes" id="UP000308730">
    <property type="component" value="Unassembled WGS sequence"/>
</dbReference>
<dbReference type="SUPFAM" id="SSF56091">
    <property type="entry name" value="DNA ligase/mRNA capping enzyme, catalytic domain"/>
    <property type="match status" value="1"/>
</dbReference>
<proteinExistence type="inferred from homology"/>
<keyword evidence="6" id="KW-0067">ATP-binding</keyword>
<sequence length="294" mass="33261">MSKKYPDLVEQLPKFVKENTTSFVLDAEAVAIDRTTAKLMPFQELSRRKRKDVKVEDIQVRVCLFAFDLLYLNGEPLLHKSLLGRRELLREHFQPVVGEFDFAKASDGETTEEIQMFLEESVKDGCEGLMVKMLETDASFYEPSRRSVNWLKLKKDYLAGVGDSLDLVVVGAYYGKGKRTNVYGAFLLACYDADGEEYQTICKIGTGFSEEALQSHYDTLRPLEISKPRGDIKADERGISLRFPRFIRIRDDKSADDATSSEQIAEMYERQALAQTKGSKKKGKGGGDADDGFW</sequence>
<dbReference type="Pfam" id="PF04679">
    <property type="entry name" value="DNA_ligase_A_C"/>
    <property type="match status" value="1"/>
</dbReference>
<dbReference type="InterPro" id="IPR050191">
    <property type="entry name" value="ATP-dep_DNA_ligase"/>
</dbReference>
<dbReference type="InterPro" id="IPR012340">
    <property type="entry name" value="NA-bd_OB-fold"/>
</dbReference>
<dbReference type="GO" id="GO:0006310">
    <property type="term" value="P:DNA recombination"/>
    <property type="evidence" value="ECO:0007669"/>
    <property type="project" value="InterPro"/>
</dbReference>
<dbReference type="InterPro" id="IPR000977">
    <property type="entry name" value="DNA_ligase_ATP-dep"/>
</dbReference>
<dbReference type="CDD" id="cd07969">
    <property type="entry name" value="OBF_DNA_ligase_I"/>
    <property type="match status" value="1"/>
</dbReference>
<dbReference type="GO" id="GO:1903461">
    <property type="term" value="P:Okazaki fragment processing involved in mitotic DNA replication"/>
    <property type="evidence" value="ECO:0007669"/>
    <property type="project" value="TreeGrafter"/>
</dbReference>